<dbReference type="PANTHER" id="PTHR21694">
    <property type="entry name" value="COILED-COIL DOMAIN-CONTAINING PROTEIN 63"/>
    <property type="match status" value="1"/>
</dbReference>
<keyword evidence="4" id="KW-1185">Reference proteome</keyword>
<dbReference type="GeneID" id="108741691"/>
<feature type="coiled-coil region" evidence="2">
    <location>
        <begin position="97"/>
        <end position="138"/>
    </location>
</feature>
<dbReference type="KEGG" id="apln:108741691"/>
<organism evidence="4 5">
    <name type="scientific">Agrilus planipennis</name>
    <name type="common">Emerald ash borer</name>
    <name type="synonym">Agrilus marcopoli</name>
    <dbReference type="NCBI Taxonomy" id="224129"/>
    <lineage>
        <taxon>Eukaryota</taxon>
        <taxon>Metazoa</taxon>
        <taxon>Ecdysozoa</taxon>
        <taxon>Arthropoda</taxon>
        <taxon>Hexapoda</taxon>
        <taxon>Insecta</taxon>
        <taxon>Pterygota</taxon>
        <taxon>Neoptera</taxon>
        <taxon>Endopterygota</taxon>
        <taxon>Coleoptera</taxon>
        <taxon>Polyphaga</taxon>
        <taxon>Elateriformia</taxon>
        <taxon>Buprestoidea</taxon>
        <taxon>Buprestidae</taxon>
        <taxon>Agrilinae</taxon>
        <taxon>Agrilus</taxon>
    </lineage>
</organism>
<evidence type="ECO:0000256" key="1">
    <source>
        <dbReference type="ARBA" id="ARBA00023054"/>
    </source>
</evidence>
<evidence type="ECO:0000256" key="2">
    <source>
        <dbReference type="SAM" id="Coils"/>
    </source>
</evidence>
<evidence type="ECO:0000259" key="3">
    <source>
        <dbReference type="Pfam" id="PF21773"/>
    </source>
</evidence>
<accession>A0A1W4XI81</accession>
<dbReference type="InParanoid" id="A0A1W4XI81"/>
<protein>
    <submittedName>
        <fullName evidence="5">Coiled-coil domain-containing protein 63-like</fullName>
    </submittedName>
</protein>
<keyword evidence="1 2" id="KW-0175">Coiled coil</keyword>
<feature type="domain" description="ODAD1 central coiled coil region" evidence="3">
    <location>
        <begin position="153"/>
        <end position="433"/>
    </location>
</feature>
<name>A0A1W4XI81_AGRPL</name>
<dbReference type="RefSeq" id="XP_018332080.1">
    <property type="nucleotide sequence ID" value="XM_018476578.1"/>
</dbReference>
<dbReference type="AlphaFoldDB" id="A0A1W4XI81"/>
<evidence type="ECO:0000313" key="5">
    <source>
        <dbReference type="RefSeq" id="XP_018332080.1"/>
    </source>
</evidence>
<proteinExistence type="predicted"/>
<dbReference type="OrthoDB" id="6766775at2759"/>
<dbReference type="STRING" id="224129.A0A1W4XI81"/>
<evidence type="ECO:0000313" key="4">
    <source>
        <dbReference type="Proteomes" id="UP000192223"/>
    </source>
</evidence>
<dbReference type="Proteomes" id="UP000192223">
    <property type="component" value="Unplaced"/>
</dbReference>
<reference evidence="5" key="1">
    <citation type="submission" date="2025-08" db="UniProtKB">
        <authorList>
            <consortium name="RefSeq"/>
        </authorList>
    </citation>
    <scope>IDENTIFICATION</scope>
    <source>
        <tissue evidence="5">Entire body</tissue>
    </source>
</reference>
<dbReference type="Pfam" id="PF21773">
    <property type="entry name" value="ODAD1_CC"/>
    <property type="match status" value="1"/>
</dbReference>
<sequence length="564" mass="65940">MAKATYELICKHRKELTDEEILQIKLQEEAELKGIQRNYGLLNRDYWTLLKGTDAESTKTKRVLKILKKEQKNVGTDLAIATSFYKVKQDSDNFDTIAEMVKENSQLDSEIKKKKTEIREVEDTIRRIQKTVIKLRTEQLTDEQYSKKNIEGQRTVEGLENKLDIQVKKFGNIMRQNRILREEIDHLLKERNTFNTLWERAIRHVAKGKKIFMDLVEQSTVTYNQRDECVQTLNALRQKCYVDYVKDGVEMRELERVHDHQTKLSRFMETKEQIRVMRGLERIVRLKREKMRMEMEQTSELYIGILSEIQTHFNTPEVAEICSMSQWDENEILRKLVLILAINDQIEVISSELKDLVKSIEEHQQIWASRQESQPATLALLEETLETKTQEADDAAATQDEMGEKLQSIYDAIAKLFAQTKCDSGPFLALLGDNTYIHKYNVLLYLQTLQEQICDIMAIALYKQKTTKRKGQDAKRVALVIKEDKFFPLPQDVETYVGHNPCPLCVEQEMVSDVIDILQFAFTKEEVKTFLVERLALPDGLDRLHSVSLCHLPKSREIIQKRYQ</sequence>
<dbReference type="InterPro" id="IPR051876">
    <property type="entry name" value="ODA-DC/CCD"/>
</dbReference>
<dbReference type="InterPro" id="IPR049258">
    <property type="entry name" value="ODAD1_CC"/>
</dbReference>
<gene>
    <name evidence="5" type="primary">LOC108741691</name>
</gene>
<dbReference type="PANTHER" id="PTHR21694:SF18">
    <property type="entry name" value="COILED-COIL DOMAIN-CONTAINING PROTEIN 63"/>
    <property type="match status" value="1"/>
</dbReference>